<dbReference type="GeneID" id="25312265"/>
<dbReference type="Proteomes" id="UP000053958">
    <property type="component" value="Unassembled WGS sequence"/>
</dbReference>
<evidence type="ECO:0000256" key="2">
    <source>
        <dbReference type="ARBA" id="ARBA00022670"/>
    </source>
</evidence>
<dbReference type="Gene3D" id="3.40.532.10">
    <property type="entry name" value="Peptidase C12, ubiquitin carboxyl-terminal hydrolase"/>
    <property type="match status" value="1"/>
</dbReference>
<dbReference type="RefSeq" id="XP_013332344.1">
    <property type="nucleotide sequence ID" value="XM_013476890.1"/>
</dbReference>
<proteinExistence type="inferred from homology"/>
<evidence type="ECO:0000256" key="6">
    <source>
        <dbReference type="PROSITE-ProRule" id="PRU01393"/>
    </source>
</evidence>
<keyword evidence="5 6" id="KW-0788">Thiol protease</keyword>
<feature type="compositionally biased region" description="Basic residues" evidence="8">
    <location>
        <begin position="1"/>
        <end position="11"/>
    </location>
</feature>
<comment type="caution">
    <text evidence="10">The sequence shown here is derived from an EMBL/GenBank/DDBJ whole genome shotgun (WGS) entry which is preliminary data.</text>
</comment>
<feature type="region of interest" description="Disordered" evidence="8">
    <location>
        <begin position="1"/>
        <end position="28"/>
    </location>
</feature>
<dbReference type="InterPro" id="IPR001578">
    <property type="entry name" value="Peptidase_C12_UCH"/>
</dbReference>
<comment type="catalytic activity">
    <reaction evidence="1 6 7">
        <text>Thiol-dependent hydrolysis of ester, thioester, amide, peptide and isopeptide bonds formed by the C-terminal Gly of ubiquitin (a 76-residue protein attached to proteins as an intracellular targeting signal).</text>
        <dbReference type="EC" id="3.4.19.12"/>
    </reaction>
</comment>
<dbReference type="PANTHER" id="PTHR10589">
    <property type="entry name" value="UBIQUITIN CARBOXYL-TERMINAL HYDROLASE"/>
    <property type="match status" value="1"/>
</dbReference>
<dbReference type="InterPro" id="IPR036959">
    <property type="entry name" value="Peptidase_C12_UCH_sf"/>
</dbReference>
<feature type="site" description="Important for enzyme activity" evidence="6">
    <location>
        <position position="231"/>
    </location>
</feature>
<evidence type="ECO:0000256" key="3">
    <source>
        <dbReference type="ARBA" id="ARBA00022786"/>
    </source>
</evidence>
<keyword evidence="11" id="KW-1185">Reference proteome</keyword>
<evidence type="ECO:0000256" key="7">
    <source>
        <dbReference type="RuleBase" id="RU361215"/>
    </source>
</evidence>
<dbReference type="SUPFAM" id="SSF54001">
    <property type="entry name" value="Cysteine proteinases"/>
    <property type="match status" value="1"/>
</dbReference>
<evidence type="ECO:0000259" key="9">
    <source>
        <dbReference type="PROSITE" id="PS52048"/>
    </source>
</evidence>
<sequence length="769" mass="87682">MAERTKRRRLSSRTGPKRNQITNESEFPGDPLVLAAESDRGTWNGFCEIESEPALFNVMLREFGVKGIKVQEVVSLDDGMMSLLPKPVYGLIFLFRWREDDPGKQEASCPDGIWFANQTASNACASVALLNIVNNIEGIELGENLKNFKDFTTPFTPALRGDAIANFEFIKRIHNSFARTMDMLNSDLQLRNEAMTRRSLSAKGQQDDNTSEAGFHFIAFVPVMGRVWKFDGLERQPQGLELLARMTEYEEDQIEFSILSLVRDPIIERIGELALNVKRLRKLSERLGDNQDGTSAAAQPVTHLDDIILGPAPAFELSQEDIDLAKIPDDQEEVYQRCSFQELILEHERLRSSQRAIKASIQEELQSRQRDDDYAAGRRHDYSSAVYFWARILARKGVIRDLISESRGHDPTSTAAPKYGTPTNVIFSYTENTQEGEVRGNIKCYINRYIFLSTAMETPTFANPETHFEVDMMILDYLCCKGIQATLRARMAERKDERHQEDADSYISLFDTFKCIASIHHSRRAISRDLEIKLQLLTFAVLFFHRYRHSAWNKSARELGRWRNQNAESARNWLKVELDERSIEQNSQVSRTALDENYHKMLSDLKIPVQSRLLDRRQVMPLLDILPDFMALCAIAAPILSAEESMELAAQFMLQSSLEQCLVFGRASSDVIDEAFAWGSPDAGNANPETNADDDAHIWWRKRAKYIRHLQPNPGESLDTHLQNVSRDFTVSQFEGLVIDFIYDILTKLEIPALLKFETGRLAELGSID</sequence>
<name>A0A0F4Z5F6_RASE3</name>
<evidence type="ECO:0000256" key="1">
    <source>
        <dbReference type="ARBA" id="ARBA00000707"/>
    </source>
</evidence>
<dbReference type="PROSITE" id="PS52048">
    <property type="entry name" value="UCH_DOMAIN"/>
    <property type="match status" value="1"/>
</dbReference>
<evidence type="ECO:0000313" key="11">
    <source>
        <dbReference type="Proteomes" id="UP000053958"/>
    </source>
</evidence>
<dbReference type="PANTHER" id="PTHR10589:SF29">
    <property type="entry name" value="UBIQUITIN CARBOXYL-TERMINAL HYDROLASE"/>
    <property type="match status" value="1"/>
</dbReference>
<gene>
    <name evidence="10" type="ORF">T310_0210</name>
</gene>
<dbReference type="GO" id="GO:0016579">
    <property type="term" value="P:protein deubiquitination"/>
    <property type="evidence" value="ECO:0007669"/>
    <property type="project" value="TreeGrafter"/>
</dbReference>
<dbReference type="OrthoDB" id="1924260at2759"/>
<evidence type="ECO:0000256" key="4">
    <source>
        <dbReference type="ARBA" id="ARBA00022801"/>
    </source>
</evidence>
<keyword evidence="2 6" id="KW-0645">Protease</keyword>
<feature type="compositionally biased region" description="Polar residues" evidence="8">
    <location>
        <begin position="12"/>
        <end position="25"/>
    </location>
</feature>
<dbReference type="EC" id="3.4.19.12" evidence="7"/>
<evidence type="ECO:0000256" key="8">
    <source>
        <dbReference type="SAM" id="MobiDB-lite"/>
    </source>
</evidence>
<feature type="active site" description="Proton donor" evidence="6">
    <location>
        <position position="216"/>
    </location>
</feature>
<reference evidence="10 11" key="1">
    <citation type="submission" date="2015-04" db="EMBL/GenBank/DDBJ databases">
        <authorList>
            <person name="Heijne W.H."/>
            <person name="Fedorova N.D."/>
            <person name="Nierman W.C."/>
            <person name="Vollebregt A.W."/>
            <person name="Zhao Z."/>
            <person name="Wu L."/>
            <person name="Kumar M."/>
            <person name="Stam H."/>
            <person name="van den Berg M.A."/>
            <person name="Pel H.J."/>
        </authorList>
    </citation>
    <scope>NUCLEOTIDE SEQUENCE [LARGE SCALE GENOMIC DNA]</scope>
    <source>
        <strain evidence="10 11">CBS 393.64</strain>
    </source>
</reference>
<keyword evidence="3 6" id="KW-0833">Ubl conjugation pathway</keyword>
<protein>
    <recommendedName>
        <fullName evidence="7">Ubiquitin carboxyl-terminal hydrolase</fullName>
        <ecNumber evidence="7">3.4.19.12</ecNumber>
    </recommendedName>
</protein>
<organism evidence="10 11">
    <name type="scientific">Rasamsonia emersonii (strain ATCC 16479 / CBS 393.64 / IMI 116815)</name>
    <dbReference type="NCBI Taxonomy" id="1408163"/>
    <lineage>
        <taxon>Eukaryota</taxon>
        <taxon>Fungi</taxon>
        <taxon>Dikarya</taxon>
        <taxon>Ascomycota</taxon>
        <taxon>Pezizomycotina</taxon>
        <taxon>Eurotiomycetes</taxon>
        <taxon>Eurotiomycetidae</taxon>
        <taxon>Eurotiales</taxon>
        <taxon>Trichocomaceae</taxon>
        <taxon>Rasamsonia</taxon>
    </lineage>
</organism>
<dbReference type="STRING" id="1408163.A0A0F4Z5F6"/>
<dbReference type="GO" id="GO:0005737">
    <property type="term" value="C:cytoplasm"/>
    <property type="evidence" value="ECO:0007669"/>
    <property type="project" value="TreeGrafter"/>
</dbReference>
<feature type="site" description="Transition state stabilizer" evidence="6">
    <location>
        <position position="118"/>
    </location>
</feature>
<comment type="similarity">
    <text evidence="6 7">Belongs to the peptidase C12 family.</text>
</comment>
<feature type="domain" description="UCH catalytic" evidence="9">
    <location>
        <begin position="45"/>
        <end position="282"/>
    </location>
</feature>
<dbReference type="GO" id="GO:0006511">
    <property type="term" value="P:ubiquitin-dependent protein catabolic process"/>
    <property type="evidence" value="ECO:0007669"/>
    <property type="project" value="UniProtKB-UniRule"/>
</dbReference>
<evidence type="ECO:0000256" key="5">
    <source>
        <dbReference type="ARBA" id="ARBA00022807"/>
    </source>
</evidence>
<dbReference type="EMBL" id="LASV01000013">
    <property type="protein sequence ID" value="KKA25732.1"/>
    <property type="molecule type" value="Genomic_DNA"/>
</dbReference>
<evidence type="ECO:0000313" key="10">
    <source>
        <dbReference type="EMBL" id="KKA25732.1"/>
    </source>
</evidence>
<keyword evidence="4 6" id="KW-0378">Hydrolase</keyword>
<dbReference type="GO" id="GO:0004843">
    <property type="term" value="F:cysteine-type deubiquitinase activity"/>
    <property type="evidence" value="ECO:0007669"/>
    <property type="project" value="UniProtKB-UniRule"/>
</dbReference>
<dbReference type="PRINTS" id="PR00707">
    <property type="entry name" value="UBCTHYDRLASE"/>
</dbReference>
<dbReference type="Pfam" id="PF01088">
    <property type="entry name" value="Peptidase_C12"/>
    <property type="match status" value="1"/>
</dbReference>
<dbReference type="InterPro" id="IPR038765">
    <property type="entry name" value="Papain-like_cys_pep_sf"/>
</dbReference>
<accession>A0A0F4Z5F6</accession>
<dbReference type="AlphaFoldDB" id="A0A0F4Z5F6"/>
<dbReference type="FunFam" id="3.40.532.10:FF:000010">
    <property type="entry name" value="Ubiquitin carboxyl-terminal hydrolase"/>
    <property type="match status" value="1"/>
</dbReference>
<feature type="active site" description="Nucleophile" evidence="6">
    <location>
        <position position="124"/>
    </location>
</feature>